<keyword evidence="2" id="KW-1185">Reference proteome</keyword>
<dbReference type="Proteomes" id="UP001164250">
    <property type="component" value="Chromosome 4"/>
</dbReference>
<evidence type="ECO:0000313" key="1">
    <source>
        <dbReference type="EMBL" id="KAJ0100295.1"/>
    </source>
</evidence>
<organism evidence="1 2">
    <name type="scientific">Pistacia atlantica</name>
    <dbReference type="NCBI Taxonomy" id="434234"/>
    <lineage>
        <taxon>Eukaryota</taxon>
        <taxon>Viridiplantae</taxon>
        <taxon>Streptophyta</taxon>
        <taxon>Embryophyta</taxon>
        <taxon>Tracheophyta</taxon>
        <taxon>Spermatophyta</taxon>
        <taxon>Magnoliopsida</taxon>
        <taxon>eudicotyledons</taxon>
        <taxon>Gunneridae</taxon>
        <taxon>Pentapetalae</taxon>
        <taxon>rosids</taxon>
        <taxon>malvids</taxon>
        <taxon>Sapindales</taxon>
        <taxon>Anacardiaceae</taxon>
        <taxon>Pistacia</taxon>
    </lineage>
</organism>
<dbReference type="EMBL" id="CM047900">
    <property type="protein sequence ID" value="KAJ0100295.1"/>
    <property type="molecule type" value="Genomic_DNA"/>
</dbReference>
<sequence>MHPNRFAFIRIDESVSKWECGNFTSEESMEMQQYLFERLCPLLIIKLLPLRVFDDVNSYIMYGQCLNEETMHEYGDIDIIDHQCVAAFLLNRAFSKFEFVDVRKLAAELCGRIHPQVLLPFARTQLEHAAGSQDILKIKACLFSVCTSLVIRGRDSISHPATLAIRKMLEAIMLWPSSAGDEGDAVTRNSVLTSVIHHIIHDKDEVVSSSKLGCENCALEVPGSLSFRLCMVNVLISACQKISDSGKKPFAERSLPLLIHSVEGIMNPEIRAACIQFLFSAVYHLKSIVLPYSSDLLKLSLKFIGKGSEQVLNPGFAQFHIIKYLNL</sequence>
<protein>
    <submittedName>
        <fullName evidence="1">Uncharacterized protein</fullName>
    </submittedName>
</protein>
<accession>A0ACC1BN07</accession>
<reference evidence="2" key="1">
    <citation type="journal article" date="2023" name="G3 (Bethesda)">
        <title>Genome assembly and association tests identify interacting loci associated with vigor, precocity, and sex in interspecific pistachio rootstocks.</title>
        <authorList>
            <person name="Palmer W."/>
            <person name="Jacygrad E."/>
            <person name="Sagayaradj S."/>
            <person name="Cavanaugh K."/>
            <person name="Han R."/>
            <person name="Bertier L."/>
            <person name="Beede B."/>
            <person name="Kafkas S."/>
            <person name="Golino D."/>
            <person name="Preece J."/>
            <person name="Michelmore R."/>
        </authorList>
    </citation>
    <scope>NUCLEOTIDE SEQUENCE [LARGE SCALE GENOMIC DNA]</scope>
</reference>
<name>A0ACC1BN07_9ROSI</name>
<comment type="caution">
    <text evidence="1">The sequence shown here is derived from an EMBL/GenBank/DDBJ whole genome shotgun (WGS) entry which is preliminary data.</text>
</comment>
<evidence type="ECO:0000313" key="2">
    <source>
        <dbReference type="Proteomes" id="UP001164250"/>
    </source>
</evidence>
<gene>
    <name evidence="1" type="ORF">Patl1_20560</name>
</gene>
<proteinExistence type="predicted"/>